<keyword evidence="3 7" id="KW-0812">Transmembrane</keyword>
<dbReference type="InterPro" id="IPR000620">
    <property type="entry name" value="EamA_dom"/>
</dbReference>
<evidence type="ECO:0000256" key="6">
    <source>
        <dbReference type="SAM" id="MobiDB-lite"/>
    </source>
</evidence>
<protein>
    <submittedName>
        <fullName evidence="9">DMT family transporter</fullName>
    </submittedName>
</protein>
<dbReference type="KEGG" id="sroi:IAG44_00560"/>
<keyword evidence="5 7" id="KW-0472">Membrane</keyword>
<feature type="transmembrane region" description="Helical" evidence="7">
    <location>
        <begin position="190"/>
        <end position="211"/>
    </location>
</feature>
<feature type="transmembrane region" description="Helical" evidence="7">
    <location>
        <begin position="156"/>
        <end position="178"/>
    </location>
</feature>
<proteinExistence type="inferred from homology"/>
<feature type="transmembrane region" description="Helical" evidence="7">
    <location>
        <begin position="104"/>
        <end position="125"/>
    </location>
</feature>
<evidence type="ECO:0000256" key="5">
    <source>
        <dbReference type="ARBA" id="ARBA00023136"/>
    </source>
</evidence>
<evidence type="ECO:0000256" key="1">
    <source>
        <dbReference type="ARBA" id="ARBA00004141"/>
    </source>
</evidence>
<dbReference type="PANTHER" id="PTHR32322">
    <property type="entry name" value="INNER MEMBRANE TRANSPORTER"/>
    <property type="match status" value="1"/>
</dbReference>
<sequence length="329" mass="34740">MRRVQTVFARLYRSPALLLCLAAAGWSGNFVVGRLTHGTVPPVNLAFFRWLAATAVILPFGLPRLRRDLPVLRQCKGTVLLLAATGVAAYNTLIYAGLRSTTAISALLMQSIMPVLILVFVFLLFRERPQRLQLLGLALSLAGVWVVVTQGHPFDAGTLALGGGVGWILLAVVSYALYTTLLRRRPTVHPLSLLTSTFALGAVMLAPFAAAEAAAGHPLPLTAGSVAAVGYVALIPSLLCYFCYNRGAELLGAARAGQFLHLMPVFGAVLAFLFLDERIRGFHLAGAGLIGAGLVIAALRRGSGDTGAGPEGVPETGVEDARRLPPRSA</sequence>
<feature type="transmembrane region" description="Helical" evidence="7">
    <location>
        <begin position="132"/>
        <end position="150"/>
    </location>
</feature>
<dbReference type="AlphaFoldDB" id="A0A7H0I5P3"/>
<feature type="transmembrane region" description="Helical" evidence="7">
    <location>
        <begin position="223"/>
        <end position="244"/>
    </location>
</feature>
<dbReference type="RefSeq" id="WP_187745152.1">
    <property type="nucleotide sequence ID" value="NZ_CP060828.1"/>
</dbReference>
<name>A0A7H0I5P3_9ACTN</name>
<feature type="transmembrane region" description="Helical" evidence="7">
    <location>
        <begin position="256"/>
        <end position="275"/>
    </location>
</feature>
<evidence type="ECO:0000313" key="9">
    <source>
        <dbReference type="EMBL" id="QNP68109.1"/>
    </source>
</evidence>
<evidence type="ECO:0000256" key="2">
    <source>
        <dbReference type="ARBA" id="ARBA00007362"/>
    </source>
</evidence>
<evidence type="ECO:0000256" key="4">
    <source>
        <dbReference type="ARBA" id="ARBA00022989"/>
    </source>
</evidence>
<gene>
    <name evidence="9" type="ORF">IAG44_00560</name>
</gene>
<keyword evidence="4 7" id="KW-1133">Transmembrane helix</keyword>
<evidence type="ECO:0000256" key="3">
    <source>
        <dbReference type="ARBA" id="ARBA00022692"/>
    </source>
</evidence>
<dbReference type="EMBL" id="CP060828">
    <property type="protein sequence ID" value="QNP68109.1"/>
    <property type="molecule type" value="Genomic_DNA"/>
</dbReference>
<keyword evidence="10" id="KW-1185">Reference proteome</keyword>
<feature type="transmembrane region" description="Helical" evidence="7">
    <location>
        <begin position="281"/>
        <end position="299"/>
    </location>
</feature>
<dbReference type="SUPFAM" id="SSF103481">
    <property type="entry name" value="Multidrug resistance efflux transporter EmrE"/>
    <property type="match status" value="2"/>
</dbReference>
<feature type="domain" description="EamA" evidence="8">
    <location>
        <begin position="164"/>
        <end position="297"/>
    </location>
</feature>
<dbReference type="Pfam" id="PF00892">
    <property type="entry name" value="EamA"/>
    <property type="match status" value="2"/>
</dbReference>
<accession>A0A7H0I5P3</accession>
<comment type="similarity">
    <text evidence="2">Belongs to the EamA transporter family.</text>
</comment>
<dbReference type="PANTHER" id="PTHR32322:SF2">
    <property type="entry name" value="EAMA DOMAIN-CONTAINING PROTEIN"/>
    <property type="match status" value="1"/>
</dbReference>
<dbReference type="GO" id="GO:0016020">
    <property type="term" value="C:membrane"/>
    <property type="evidence" value="ECO:0007669"/>
    <property type="project" value="UniProtKB-SubCell"/>
</dbReference>
<evidence type="ECO:0000259" key="8">
    <source>
        <dbReference type="Pfam" id="PF00892"/>
    </source>
</evidence>
<evidence type="ECO:0000313" key="10">
    <source>
        <dbReference type="Proteomes" id="UP000516052"/>
    </source>
</evidence>
<feature type="transmembrane region" description="Helical" evidence="7">
    <location>
        <begin position="48"/>
        <end position="65"/>
    </location>
</feature>
<dbReference type="Proteomes" id="UP000516052">
    <property type="component" value="Chromosome"/>
</dbReference>
<dbReference type="InterPro" id="IPR050638">
    <property type="entry name" value="AA-Vitamin_Transporters"/>
</dbReference>
<feature type="region of interest" description="Disordered" evidence="6">
    <location>
        <begin position="305"/>
        <end position="329"/>
    </location>
</feature>
<comment type="subcellular location">
    <subcellularLocation>
        <location evidence="1">Membrane</location>
        <topology evidence="1">Multi-pass membrane protein</topology>
    </subcellularLocation>
</comment>
<feature type="transmembrane region" description="Helical" evidence="7">
    <location>
        <begin position="77"/>
        <end position="98"/>
    </location>
</feature>
<organism evidence="9 10">
    <name type="scientific">Streptomyces roseirectus</name>
    <dbReference type="NCBI Taxonomy" id="2768066"/>
    <lineage>
        <taxon>Bacteria</taxon>
        <taxon>Bacillati</taxon>
        <taxon>Actinomycetota</taxon>
        <taxon>Actinomycetes</taxon>
        <taxon>Kitasatosporales</taxon>
        <taxon>Streptomycetaceae</taxon>
        <taxon>Streptomyces</taxon>
    </lineage>
</organism>
<evidence type="ECO:0000256" key="7">
    <source>
        <dbReference type="SAM" id="Phobius"/>
    </source>
</evidence>
<dbReference type="InterPro" id="IPR037185">
    <property type="entry name" value="EmrE-like"/>
</dbReference>
<feature type="domain" description="EamA" evidence="8">
    <location>
        <begin position="16"/>
        <end position="148"/>
    </location>
</feature>
<reference evidence="9 10" key="1">
    <citation type="submission" date="2020-08" db="EMBL/GenBank/DDBJ databases">
        <title>A novel species.</title>
        <authorList>
            <person name="Gao J."/>
        </authorList>
    </citation>
    <scope>NUCLEOTIDE SEQUENCE [LARGE SCALE GENOMIC DNA]</scope>
    <source>
        <strain evidence="9 10">CRXT-G-22</strain>
    </source>
</reference>